<reference evidence="2 3" key="1">
    <citation type="submission" date="2019-07" db="EMBL/GenBank/DDBJ databases">
        <title>Venturia inaequalis Genome Resource.</title>
        <authorList>
            <person name="Lichtner F.J."/>
        </authorList>
    </citation>
    <scope>NUCLEOTIDE SEQUENCE [LARGE SCALE GENOMIC DNA]</scope>
    <source>
        <strain evidence="2 3">DMI_063113</strain>
    </source>
</reference>
<evidence type="ECO:0000313" key="3">
    <source>
        <dbReference type="Proteomes" id="UP000490939"/>
    </source>
</evidence>
<evidence type="ECO:0000259" key="1">
    <source>
        <dbReference type="PROSITE" id="PS50181"/>
    </source>
</evidence>
<dbReference type="Pfam" id="PF00646">
    <property type="entry name" value="F-box"/>
    <property type="match status" value="1"/>
</dbReference>
<sequence>MSTLLELPVELLESILAQLTIPDLAMARNVCQSWRELCDSSSAVPSARRNLIELRGISRTDRTTAIVAKKLKPFLQDGLNREEYISRVGSDVPEEFRIWALETPYTDMPGWHNFALSGDHDRHNLDKLGIDWTDAMIFSRAMKPGLTLLPHAKVMMVEDPDYSKYNNPYPTYYPGSWQHQRPVKEQRN</sequence>
<protein>
    <recommendedName>
        <fullName evidence="1">F-box domain-containing protein</fullName>
    </recommendedName>
</protein>
<feature type="domain" description="F-box" evidence="1">
    <location>
        <begin position="1"/>
        <end position="51"/>
    </location>
</feature>
<dbReference type="SUPFAM" id="SSF81383">
    <property type="entry name" value="F-box domain"/>
    <property type="match status" value="1"/>
</dbReference>
<dbReference type="PROSITE" id="PS50181">
    <property type="entry name" value="FBOX"/>
    <property type="match status" value="1"/>
</dbReference>
<dbReference type="InterPro" id="IPR001810">
    <property type="entry name" value="F-box_dom"/>
</dbReference>
<comment type="caution">
    <text evidence="2">The sequence shown here is derived from an EMBL/GenBank/DDBJ whole genome shotgun (WGS) entry which is preliminary data.</text>
</comment>
<dbReference type="Gene3D" id="1.20.1280.50">
    <property type="match status" value="1"/>
</dbReference>
<dbReference type="SMART" id="SM00256">
    <property type="entry name" value="FBOX"/>
    <property type="match status" value="1"/>
</dbReference>
<dbReference type="CDD" id="cd09917">
    <property type="entry name" value="F-box_SF"/>
    <property type="match status" value="1"/>
</dbReference>
<dbReference type="EMBL" id="WNWR01000319">
    <property type="protein sequence ID" value="KAE9983338.1"/>
    <property type="molecule type" value="Genomic_DNA"/>
</dbReference>
<name>A0A8H3V8Y5_VENIN</name>
<gene>
    <name evidence="2" type="ORF">EG327_005499</name>
</gene>
<keyword evidence="3" id="KW-1185">Reference proteome</keyword>
<organism evidence="2 3">
    <name type="scientific">Venturia inaequalis</name>
    <name type="common">Apple scab fungus</name>
    <dbReference type="NCBI Taxonomy" id="5025"/>
    <lineage>
        <taxon>Eukaryota</taxon>
        <taxon>Fungi</taxon>
        <taxon>Dikarya</taxon>
        <taxon>Ascomycota</taxon>
        <taxon>Pezizomycotina</taxon>
        <taxon>Dothideomycetes</taxon>
        <taxon>Pleosporomycetidae</taxon>
        <taxon>Venturiales</taxon>
        <taxon>Venturiaceae</taxon>
        <taxon>Venturia</taxon>
    </lineage>
</organism>
<dbReference type="AlphaFoldDB" id="A0A8H3V8Y5"/>
<accession>A0A8H3V8Y5</accession>
<dbReference type="InterPro" id="IPR036047">
    <property type="entry name" value="F-box-like_dom_sf"/>
</dbReference>
<evidence type="ECO:0000313" key="2">
    <source>
        <dbReference type="EMBL" id="KAE9983338.1"/>
    </source>
</evidence>
<dbReference type="Proteomes" id="UP000490939">
    <property type="component" value="Unassembled WGS sequence"/>
</dbReference>
<proteinExistence type="predicted"/>